<evidence type="ECO:0000256" key="5">
    <source>
        <dbReference type="ARBA" id="ARBA00022759"/>
    </source>
</evidence>
<dbReference type="CDD" id="cd01647">
    <property type="entry name" value="RT_LTR"/>
    <property type="match status" value="1"/>
</dbReference>
<keyword evidence="2" id="KW-0808">Transferase</keyword>
<comment type="caution">
    <text evidence="9">The sequence shown here is derived from an EMBL/GenBank/DDBJ whole genome shotgun (WGS) entry which is preliminary data.</text>
</comment>
<keyword evidence="7" id="KW-0695">RNA-directed DNA polymerase</keyword>
<dbReference type="Proteomes" id="UP000499080">
    <property type="component" value="Unassembled WGS sequence"/>
</dbReference>
<dbReference type="InterPro" id="IPR043128">
    <property type="entry name" value="Rev_trsase/Diguanyl_cyclase"/>
</dbReference>
<dbReference type="GO" id="GO:0004519">
    <property type="term" value="F:endonuclease activity"/>
    <property type="evidence" value="ECO:0007669"/>
    <property type="project" value="UniProtKB-KW"/>
</dbReference>
<dbReference type="InterPro" id="IPR021109">
    <property type="entry name" value="Peptidase_aspartic_dom_sf"/>
</dbReference>
<evidence type="ECO:0000256" key="4">
    <source>
        <dbReference type="ARBA" id="ARBA00022722"/>
    </source>
</evidence>
<evidence type="ECO:0000256" key="7">
    <source>
        <dbReference type="ARBA" id="ARBA00022918"/>
    </source>
</evidence>
<dbReference type="SUPFAM" id="SSF56672">
    <property type="entry name" value="DNA/RNA polymerases"/>
    <property type="match status" value="1"/>
</dbReference>
<protein>
    <submittedName>
        <fullName evidence="9">Transposon Ty3-I Gag-Pol polyprotein</fullName>
    </submittedName>
</protein>
<dbReference type="OrthoDB" id="6430458at2759"/>
<dbReference type="PANTHER" id="PTHR24559:SF444">
    <property type="entry name" value="REVERSE TRANSCRIPTASE DOMAIN-CONTAINING PROTEIN"/>
    <property type="match status" value="1"/>
</dbReference>
<dbReference type="GO" id="GO:0006508">
    <property type="term" value="P:proteolysis"/>
    <property type="evidence" value="ECO:0007669"/>
    <property type="project" value="UniProtKB-KW"/>
</dbReference>
<keyword evidence="10" id="KW-1185">Reference proteome</keyword>
<evidence type="ECO:0000256" key="6">
    <source>
        <dbReference type="ARBA" id="ARBA00022801"/>
    </source>
</evidence>
<reference evidence="9 10" key="1">
    <citation type="journal article" date="2019" name="Sci. Rep.">
        <title>Orb-weaving spider Araneus ventricosus genome elucidates the spidroin gene catalogue.</title>
        <authorList>
            <person name="Kono N."/>
            <person name="Nakamura H."/>
            <person name="Ohtoshi R."/>
            <person name="Moran D.A.P."/>
            <person name="Shinohara A."/>
            <person name="Yoshida Y."/>
            <person name="Fujiwara M."/>
            <person name="Mori M."/>
            <person name="Tomita M."/>
            <person name="Arakawa K."/>
        </authorList>
    </citation>
    <scope>NUCLEOTIDE SEQUENCE [LARGE SCALE GENOMIC DNA]</scope>
</reference>
<name>A0A4Y2AJR6_ARAVE</name>
<keyword evidence="1" id="KW-0645">Protease</keyword>
<evidence type="ECO:0000259" key="8">
    <source>
        <dbReference type="PROSITE" id="PS50878"/>
    </source>
</evidence>
<keyword evidence="5" id="KW-0255">Endonuclease</keyword>
<dbReference type="Gene3D" id="2.40.70.10">
    <property type="entry name" value="Acid Proteases"/>
    <property type="match status" value="1"/>
</dbReference>
<evidence type="ECO:0000256" key="1">
    <source>
        <dbReference type="ARBA" id="ARBA00022670"/>
    </source>
</evidence>
<dbReference type="PANTHER" id="PTHR24559">
    <property type="entry name" value="TRANSPOSON TY3-I GAG-POL POLYPROTEIN"/>
    <property type="match status" value="1"/>
</dbReference>
<organism evidence="9 10">
    <name type="scientific">Araneus ventricosus</name>
    <name type="common">Orbweaver spider</name>
    <name type="synonym">Epeira ventricosa</name>
    <dbReference type="NCBI Taxonomy" id="182803"/>
    <lineage>
        <taxon>Eukaryota</taxon>
        <taxon>Metazoa</taxon>
        <taxon>Ecdysozoa</taxon>
        <taxon>Arthropoda</taxon>
        <taxon>Chelicerata</taxon>
        <taxon>Arachnida</taxon>
        <taxon>Araneae</taxon>
        <taxon>Araneomorphae</taxon>
        <taxon>Entelegynae</taxon>
        <taxon>Araneoidea</taxon>
        <taxon>Araneidae</taxon>
        <taxon>Araneus</taxon>
    </lineage>
</organism>
<evidence type="ECO:0000313" key="9">
    <source>
        <dbReference type="EMBL" id="GBL79877.1"/>
    </source>
</evidence>
<dbReference type="FunFam" id="3.10.10.10:FF:000007">
    <property type="entry name" value="Retrovirus-related Pol polyprotein from transposon 17.6-like Protein"/>
    <property type="match status" value="1"/>
</dbReference>
<dbReference type="InterPro" id="IPR000477">
    <property type="entry name" value="RT_dom"/>
</dbReference>
<dbReference type="GO" id="GO:0008233">
    <property type="term" value="F:peptidase activity"/>
    <property type="evidence" value="ECO:0007669"/>
    <property type="project" value="UniProtKB-KW"/>
</dbReference>
<dbReference type="InterPro" id="IPR043502">
    <property type="entry name" value="DNA/RNA_pol_sf"/>
</dbReference>
<dbReference type="Pfam" id="PF00078">
    <property type="entry name" value="RVT_1"/>
    <property type="match status" value="1"/>
</dbReference>
<dbReference type="InterPro" id="IPR053134">
    <property type="entry name" value="RNA-dir_DNA_polymerase"/>
</dbReference>
<evidence type="ECO:0000313" key="10">
    <source>
        <dbReference type="Proteomes" id="UP000499080"/>
    </source>
</evidence>
<evidence type="ECO:0000256" key="3">
    <source>
        <dbReference type="ARBA" id="ARBA00022695"/>
    </source>
</evidence>
<dbReference type="PROSITE" id="PS50878">
    <property type="entry name" value="RT_POL"/>
    <property type="match status" value="1"/>
</dbReference>
<accession>A0A4Y2AJR6</accession>
<dbReference type="AlphaFoldDB" id="A0A4Y2AJR6"/>
<evidence type="ECO:0000256" key="2">
    <source>
        <dbReference type="ARBA" id="ARBA00022679"/>
    </source>
</evidence>
<dbReference type="Gene3D" id="3.10.10.10">
    <property type="entry name" value="HIV Type 1 Reverse Transcriptase, subunit A, domain 1"/>
    <property type="match status" value="1"/>
</dbReference>
<sequence length="376" mass="42473">MLCLWKAKIHKSQVSFVPIRTFVSYFLPSTPREKRSSSSITLYTCHASASPTALLDIRIGDIHGRVCADTGDTRSIAGELMFNLLRERSVDFQKMEVTIALANGSRTTMEAHTALVSIDIEGRAVPIEMLVLPKAKGNRTLLSTDFLEKSGIVLDLKNKRWYFSDKPHHKICFQEDHDVNSLQTAGSIIANSFHLREDEGTPLNPEQREKMSYLLEKFGSVFKPGGDPTPYVVHNINTEKHPPVSVPPYRMSLMKKELLRKEIEDLLEKDVIEECESAYVAPVVLIPKPDGKTRLCIDYSKLNEITVPDSYPLSRTDDLLQSAKHTTFMSTIDLKSGYHQINVHPVDRDKTAFVCPFGTFQFKRMPFGLRNTPATF</sequence>
<keyword evidence="6" id="KW-0378">Hydrolase</keyword>
<dbReference type="Gene3D" id="3.30.70.270">
    <property type="match status" value="1"/>
</dbReference>
<proteinExistence type="predicted"/>
<keyword evidence="4" id="KW-0540">Nuclease</keyword>
<dbReference type="EMBL" id="BGPR01000020">
    <property type="protein sequence ID" value="GBL79877.1"/>
    <property type="molecule type" value="Genomic_DNA"/>
</dbReference>
<feature type="domain" description="Reverse transcriptase" evidence="8">
    <location>
        <begin position="267"/>
        <end position="376"/>
    </location>
</feature>
<dbReference type="GO" id="GO:0003964">
    <property type="term" value="F:RNA-directed DNA polymerase activity"/>
    <property type="evidence" value="ECO:0007669"/>
    <property type="project" value="UniProtKB-KW"/>
</dbReference>
<keyword evidence="3" id="KW-0548">Nucleotidyltransferase</keyword>
<gene>
    <name evidence="9" type="primary">TY3B-I_1237</name>
    <name evidence="9" type="ORF">AVEN_28936_1</name>
</gene>